<dbReference type="PANTHER" id="PTHR32305:SF15">
    <property type="entry name" value="PROTEIN RHSA-RELATED"/>
    <property type="match status" value="1"/>
</dbReference>
<keyword evidence="1" id="KW-0732">Signal</keyword>
<dbReference type="OrthoDB" id="2972467at2"/>
<organism evidence="3 4">
    <name type="scientific">Chryseobacterium kwangjuense</name>
    <dbReference type="NCBI Taxonomy" id="267125"/>
    <lineage>
        <taxon>Bacteria</taxon>
        <taxon>Pseudomonadati</taxon>
        <taxon>Bacteroidota</taxon>
        <taxon>Flavobacteriia</taxon>
        <taxon>Flavobacteriales</taxon>
        <taxon>Weeksellaceae</taxon>
        <taxon>Chryseobacterium group</taxon>
        <taxon>Chryseobacterium</taxon>
    </lineage>
</organism>
<evidence type="ECO:0000256" key="1">
    <source>
        <dbReference type="SAM" id="SignalP"/>
    </source>
</evidence>
<dbReference type="RefSeq" id="WP_062650540.1">
    <property type="nucleotide sequence ID" value="NZ_LPUR01000002.1"/>
</dbReference>
<dbReference type="AlphaFoldDB" id="A0A135WFQ3"/>
<dbReference type="PANTHER" id="PTHR32305">
    <property type="match status" value="1"/>
</dbReference>
<dbReference type="NCBIfam" id="TIGR03696">
    <property type="entry name" value="Rhs_assc_core"/>
    <property type="match status" value="1"/>
</dbReference>
<dbReference type="Proteomes" id="UP000070513">
    <property type="component" value="Unassembled WGS sequence"/>
</dbReference>
<protein>
    <recommendedName>
        <fullName evidence="2">DUF6443 domain-containing protein</fullName>
    </recommendedName>
</protein>
<feature type="signal peptide" evidence="1">
    <location>
        <begin position="1"/>
        <end position="19"/>
    </location>
</feature>
<dbReference type="InterPro" id="IPR050708">
    <property type="entry name" value="T6SS_VgrG/RHS"/>
</dbReference>
<accession>A0A135WFQ3</accession>
<dbReference type="InterPro" id="IPR045619">
    <property type="entry name" value="DUF6443"/>
</dbReference>
<gene>
    <name evidence="3" type="ORF">AU378_22645</name>
</gene>
<proteinExistence type="predicted"/>
<feature type="domain" description="DUF6443" evidence="2">
    <location>
        <begin position="31"/>
        <end position="153"/>
    </location>
</feature>
<evidence type="ECO:0000259" key="2">
    <source>
        <dbReference type="Pfam" id="PF20041"/>
    </source>
</evidence>
<name>A0A135WFQ3_9FLAO</name>
<dbReference type="InterPro" id="IPR022385">
    <property type="entry name" value="Rhs_assc_core"/>
</dbReference>
<sequence length="1202" mass="134735">MKKLIIPVGLLLMSHSAYAQLTQGENYVQSKTYLDYNGTTPTKTLETVQYFDNLGRPKQIVNVKASPLARDVVTHIEYDAFGRQVLDFLPVPQSGTMNGAIVPSSLANATQPGIYGSEKIYAEKELEDSPLNRILEQKQVGNAWSNKSVKFEYGANIGNDVYKFVTTTIWENNATKSGLSFSSTYTANKLVRNAVTDEDGNKTYEYKNGEGQTILLRKMISDTEYADTYYVYNEYNQLAFVVPPKAVNQPITDTLLNDLCYQYRYDARGRLVEKKLPGKGWEYMIYDKQDRLVATQDANLKAKGQWLYTKYDQFGRAVITGISTGSSRSAEQNLANLQNSNNVGRINTVLFNRQGMDVYYDNPDNTYPTPSTWVTLLSLNYYDKTPGYSFNPSVSNVLGETVLTDTPVDGKSTKGLPVLSLVKNIEDDNWTKNYTYYDTKGRPVGTYSINHLGGYTRTESKLYFAGVPQTVVTRHKRLDTDTERVITENFTYDHQNRLLEHRHKVDSNPEEILVQNTYNELSQISNKKLGGITASTPLQSIDYQYNIRGWMTKINDPANLNGKLFGYELKYHNPVYSSIAPGRYNGNITEIDWNMSTVNNLKRYNYTYDPLNRLTDAEYAEPSTTNPHNKNYDERLTYDVNGNIASLKRNAVPVSGTTATTVDNLTYQYTGNRLDKVTENALNDTGYEGGNNTIDYDQNGNMINMKDKGIQSIVYNYLNLPDAFTVILPDPLVVGQSSSANLSYLYRADGTKLRKNYYKQGRRGASGSTHTTDYLDGFQYSYLDGGEICLTCRTDNAFEEQAYDNVGKTFPGVGLTPQWQLDFVATAEGFYSFTENRYIYQYRDHLGNARVSFAKNSEDVLEVTDTNNYYPFGLNHIQGIFEGAKLGSYYSYKYNGKELQETGMYDYGARFYMPDLGRWGVVDPLAETSRRFSTYTYALNNPIQFIDPDGKEAITYTGEAAQQAFISIRDDMSSVDDWYRNKKTGDIEWKDTNKEINGYEHLGKRNTIGASADGYNRMYYLHANGSATVKTGDGKNTIFHAEGGESLSMISGGTIKTSATSVSGLAVQGGLTFAPLITPGFTLSGGYVKDSYGNGKFYYSYGKAIGLNIGIGFDFTPIKATDNERLFQVADFEGYGNAYSGGIGASINYGGTTDANTTFMQNLKPNEWGKNKNGYTTNGVGYGLGFDLGAAWTRTNTKFFKR</sequence>
<dbReference type="Gene3D" id="2.180.10.10">
    <property type="entry name" value="RHS repeat-associated core"/>
    <property type="match status" value="1"/>
</dbReference>
<dbReference type="Pfam" id="PF20041">
    <property type="entry name" value="DUF6443"/>
    <property type="match status" value="1"/>
</dbReference>
<reference evidence="3 4" key="2">
    <citation type="journal article" date="2016" name="Genome Announc.">
        <title>Draft Genome Sequence of a Biocontrol Rhizobacterium, Chryseobacterium kwangjuense Strain KJ1R5, Isolated from Pepper (Capsicum annuum).</title>
        <authorList>
            <person name="Jeong J.J."/>
            <person name="Park H."/>
            <person name="Park B.H."/>
            <person name="Mannaa M."/>
            <person name="Sang M.K."/>
            <person name="Choi I.G."/>
            <person name="Kim K.D."/>
        </authorList>
    </citation>
    <scope>NUCLEOTIDE SEQUENCE [LARGE SCALE GENOMIC DNA]</scope>
    <source>
        <strain evidence="3 4">KJ1R5</strain>
    </source>
</reference>
<evidence type="ECO:0000313" key="3">
    <source>
        <dbReference type="EMBL" id="KXH83739.1"/>
    </source>
</evidence>
<feature type="chain" id="PRO_5007467738" description="DUF6443 domain-containing protein" evidence="1">
    <location>
        <begin position="20"/>
        <end position="1202"/>
    </location>
</feature>
<dbReference type="EMBL" id="LPUR01000002">
    <property type="protein sequence ID" value="KXH83739.1"/>
    <property type="molecule type" value="Genomic_DNA"/>
</dbReference>
<comment type="caution">
    <text evidence="3">The sequence shown here is derived from an EMBL/GenBank/DDBJ whole genome shotgun (WGS) entry which is preliminary data.</text>
</comment>
<evidence type="ECO:0000313" key="4">
    <source>
        <dbReference type="Proteomes" id="UP000070513"/>
    </source>
</evidence>
<reference evidence="4" key="1">
    <citation type="submission" date="2015-12" db="EMBL/GenBank/DDBJ databases">
        <title>Genome sequence of a biocontrol rhizobacterium Chryseobacterium kwangjuense strain KJ1R5 isolated from pepper (Capsicum annuum L.).</title>
        <authorList>
            <person name="Jeong J.-J."/>
            <person name="Park H."/>
            <person name="Mannaa M."/>
            <person name="Sang M.K."/>
            <person name="Choi I.-G."/>
            <person name="Kim K.D."/>
        </authorList>
    </citation>
    <scope>NUCLEOTIDE SEQUENCE [LARGE SCALE GENOMIC DNA]</scope>
    <source>
        <strain evidence="4">KJ1R5</strain>
    </source>
</reference>